<reference evidence="3 4" key="1">
    <citation type="submission" date="2016-02" db="EMBL/GenBank/DDBJ databases">
        <authorList>
            <person name="Teng J.L."/>
            <person name="Tang Y."/>
            <person name="Huang Y."/>
            <person name="Guo F."/>
            <person name="Wei W."/>
            <person name="Chen J.H."/>
            <person name="Wong S.Y."/>
            <person name="Lau S.K."/>
            <person name="Woo P.C."/>
        </authorList>
    </citation>
    <scope>NUCLEOTIDE SEQUENCE [LARGE SCALE GENOMIC DNA]</scope>
    <source>
        <strain evidence="3 4">JCM 13375</strain>
    </source>
</reference>
<evidence type="ECO:0000313" key="3">
    <source>
        <dbReference type="EMBL" id="KXO90456.1"/>
    </source>
</evidence>
<accession>A0A137YWX6</accession>
<organism evidence="3 4">
    <name type="scientific">Tsukamurella pseudospumae</name>
    <dbReference type="NCBI Taxonomy" id="239498"/>
    <lineage>
        <taxon>Bacteria</taxon>
        <taxon>Bacillati</taxon>
        <taxon>Actinomycetota</taxon>
        <taxon>Actinomycetes</taxon>
        <taxon>Mycobacteriales</taxon>
        <taxon>Tsukamurellaceae</taxon>
        <taxon>Tsukamurella</taxon>
    </lineage>
</organism>
<name>A0A137YWX6_9ACTN</name>
<feature type="region of interest" description="Disordered" evidence="2">
    <location>
        <begin position="547"/>
        <end position="585"/>
    </location>
</feature>
<sequence>MAAGASEALGASRASMDYRAMLSDGPGPDSARRQNTLEESMRKTAGKAAVEFYAARNPAINTAKTKFNVDMVNDGNGGFRTAISIDEVVAYGDARVGRLSKKLKPHRFENGKERGGERHALTIVGQAPWGLLEPDGTTYHPLGKDGLPRDGQDGRDLVELPRYRAKDPAELMRYFENYIQAQAAILPGGRDAIHGYSINMDETRPHIQILADPFEANERGKEPDALKNGFSRGFGSHRSDTLVMRKDKAGVMREMREGASGKMSRYHDELKAHMLAAGFDIEAERDERRHDRRLDLPDFKEVEHQKQFISEDVEVIAEMRELAALEMESAADAHAGVVGREAETAARIKASIAAVNRSIHAVNDDRRAVDADRVTLDAERAEWREVERPRLVSAAKAEGRDAGRAEGEAEAASLVDDARTERANAATAAAAAVADQRAAREALERIEQRDQEAAEHADEQRRAVETARDEAVAAIKSAANDAIADMPTPAIDDMSVGYVAAAKAWKLKSGRTAHDELSDRALTWARQQAASRGGDVGEYVRRTIGEQRERSAAASARIDATLNDLHGDARTTGRGHDQGNDGASM</sequence>
<feature type="coiled-coil region" evidence="1">
    <location>
        <begin position="429"/>
        <end position="463"/>
    </location>
</feature>
<dbReference type="Proteomes" id="UP000070409">
    <property type="component" value="Unassembled WGS sequence"/>
</dbReference>
<proteinExistence type="predicted"/>
<keyword evidence="1" id="KW-0175">Coiled coil</keyword>
<dbReference type="Gene3D" id="3.30.930.30">
    <property type="match status" value="1"/>
</dbReference>
<feature type="region of interest" description="Disordered" evidence="2">
    <location>
        <begin position="395"/>
        <end position="414"/>
    </location>
</feature>
<comment type="caution">
    <text evidence="3">The sequence shown here is derived from an EMBL/GenBank/DDBJ whole genome shotgun (WGS) entry which is preliminary data.</text>
</comment>
<feature type="compositionally biased region" description="Basic and acidic residues" evidence="2">
    <location>
        <begin position="397"/>
        <end position="407"/>
    </location>
</feature>
<evidence type="ECO:0000256" key="1">
    <source>
        <dbReference type="SAM" id="Coils"/>
    </source>
</evidence>
<evidence type="ECO:0000313" key="4">
    <source>
        <dbReference type="Proteomes" id="UP000070409"/>
    </source>
</evidence>
<protein>
    <submittedName>
        <fullName evidence="3">Uncharacterized protein</fullName>
    </submittedName>
</protein>
<feature type="compositionally biased region" description="Basic and acidic residues" evidence="2">
    <location>
        <begin position="565"/>
        <end position="579"/>
    </location>
</feature>
<dbReference type="EMBL" id="LSRE01000048">
    <property type="protein sequence ID" value="KXO90456.1"/>
    <property type="molecule type" value="Genomic_DNA"/>
</dbReference>
<keyword evidence="4" id="KW-1185">Reference proteome</keyword>
<gene>
    <name evidence="3" type="ORF">AXK61_07505</name>
</gene>
<dbReference type="RefSeq" id="WP_068746723.1">
    <property type="nucleotide sequence ID" value="NZ_LSRE01000048.1"/>
</dbReference>
<evidence type="ECO:0000256" key="2">
    <source>
        <dbReference type="SAM" id="MobiDB-lite"/>
    </source>
</evidence>